<dbReference type="EMBL" id="LT629772">
    <property type="protein sequence ID" value="SDT08278.1"/>
    <property type="molecule type" value="Genomic_DNA"/>
</dbReference>
<keyword evidence="2" id="KW-1185">Reference proteome</keyword>
<organism evidence="1 2">
    <name type="scientific">Microlunatus soli</name>
    <dbReference type="NCBI Taxonomy" id="630515"/>
    <lineage>
        <taxon>Bacteria</taxon>
        <taxon>Bacillati</taxon>
        <taxon>Actinomycetota</taxon>
        <taxon>Actinomycetes</taxon>
        <taxon>Propionibacteriales</taxon>
        <taxon>Propionibacteriaceae</taxon>
        <taxon>Microlunatus</taxon>
    </lineage>
</organism>
<evidence type="ECO:0000313" key="2">
    <source>
        <dbReference type="Proteomes" id="UP000199103"/>
    </source>
</evidence>
<dbReference type="InterPro" id="IPR012349">
    <property type="entry name" value="Split_barrel_FMN-bd"/>
</dbReference>
<dbReference type="NCBIfam" id="TIGR00026">
    <property type="entry name" value="hi_GC_TIGR00026"/>
    <property type="match status" value="1"/>
</dbReference>
<dbReference type="GO" id="GO:0016491">
    <property type="term" value="F:oxidoreductase activity"/>
    <property type="evidence" value="ECO:0007669"/>
    <property type="project" value="InterPro"/>
</dbReference>
<dbReference type="Proteomes" id="UP000199103">
    <property type="component" value="Chromosome I"/>
</dbReference>
<dbReference type="STRING" id="630515.SAMN04489812_4072"/>
<accession>A0A1H1XGC1</accession>
<dbReference type="AlphaFoldDB" id="A0A1H1XGC1"/>
<proteinExistence type="predicted"/>
<protein>
    <submittedName>
        <fullName evidence="1">Deazaflavin-dependent oxidoreductase, nitroreductase family</fullName>
    </submittedName>
</protein>
<dbReference type="Gene3D" id="2.30.110.10">
    <property type="entry name" value="Electron Transport, Fmn-binding Protein, Chain A"/>
    <property type="match status" value="1"/>
</dbReference>
<dbReference type="Pfam" id="PF04075">
    <property type="entry name" value="F420H2_quin_red"/>
    <property type="match status" value="1"/>
</dbReference>
<reference evidence="1 2" key="1">
    <citation type="submission" date="2016-10" db="EMBL/GenBank/DDBJ databases">
        <authorList>
            <person name="de Groot N.N."/>
        </authorList>
    </citation>
    <scope>NUCLEOTIDE SEQUENCE [LARGE SCALE GENOMIC DNA]</scope>
    <source>
        <strain evidence="1 2">DSM 21800</strain>
    </source>
</reference>
<name>A0A1H1XGC1_9ACTN</name>
<evidence type="ECO:0000313" key="1">
    <source>
        <dbReference type="EMBL" id="SDT08278.1"/>
    </source>
</evidence>
<dbReference type="InterPro" id="IPR004378">
    <property type="entry name" value="F420H2_quin_Rdtase"/>
</dbReference>
<sequence length="191" mass="21116">MEFALARNLTIDARSVTLSGLALAAVSRHRHVPRTAGSATAASGLRAVLTGRSSIIDQEWQRIRRLQKYLINPPFTVLAHLGVPGYHAIIETTGRRTGRRRRTVVGVHREGDTVWIVAEHGRRAGYVCNIGADPRVRLRLGRRWLTGRAELLPEDDAQARLDGFGLPGHAQAVRRFATAPLTLRVQLDGDR</sequence>
<gene>
    <name evidence="1" type="ORF">SAMN04489812_4072</name>
</gene>